<feature type="active site" evidence="3">
    <location>
        <position position="160"/>
    </location>
</feature>
<evidence type="ECO:0000259" key="4">
    <source>
        <dbReference type="Pfam" id="PF07859"/>
    </source>
</evidence>
<proteinExistence type="inferred from homology"/>
<dbReference type="EMBL" id="JAWCUA010000010">
    <property type="protein sequence ID" value="MDU0114637.1"/>
    <property type="molecule type" value="Genomic_DNA"/>
</dbReference>
<comment type="similarity">
    <text evidence="1">Belongs to the 'GDXG' lipolytic enzyme family.</text>
</comment>
<dbReference type="InterPro" id="IPR033140">
    <property type="entry name" value="Lipase_GDXG_put_SER_AS"/>
</dbReference>
<dbReference type="GO" id="GO:0016787">
    <property type="term" value="F:hydrolase activity"/>
    <property type="evidence" value="ECO:0007669"/>
    <property type="project" value="UniProtKB-KW"/>
</dbReference>
<dbReference type="PANTHER" id="PTHR48081">
    <property type="entry name" value="AB HYDROLASE SUPERFAMILY PROTEIN C4A8.06C"/>
    <property type="match status" value="1"/>
</dbReference>
<reference evidence="5 6" key="1">
    <citation type="submission" date="2023-10" db="EMBL/GenBank/DDBJ databases">
        <title>Psychrosphaera aquimaarina strain SW33 isolated from seawater.</title>
        <authorList>
            <person name="Bayburt H."/>
            <person name="Kim J.M."/>
            <person name="Choi B.J."/>
            <person name="Jeon C.O."/>
        </authorList>
    </citation>
    <scope>NUCLEOTIDE SEQUENCE [LARGE SCALE GENOMIC DNA]</scope>
    <source>
        <strain evidence="5 6">KCTC 52743</strain>
    </source>
</reference>
<dbReference type="RefSeq" id="WP_315948311.1">
    <property type="nucleotide sequence ID" value="NZ_JAWCUA010000010.1"/>
</dbReference>
<evidence type="ECO:0000256" key="1">
    <source>
        <dbReference type="ARBA" id="ARBA00010515"/>
    </source>
</evidence>
<feature type="domain" description="Alpha/beta hydrolase fold-3" evidence="4">
    <location>
        <begin position="83"/>
        <end position="286"/>
    </location>
</feature>
<dbReference type="PROSITE" id="PS01174">
    <property type="entry name" value="LIPASE_GDXG_SER"/>
    <property type="match status" value="1"/>
</dbReference>
<dbReference type="Gene3D" id="3.40.50.1820">
    <property type="entry name" value="alpha/beta hydrolase"/>
    <property type="match status" value="1"/>
</dbReference>
<dbReference type="Pfam" id="PF07859">
    <property type="entry name" value="Abhydrolase_3"/>
    <property type="match status" value="1"/>
</dbReference>
<name>A0ABU3R4N8_9GAMM</name>
<organism evidence="5 6">
    <name type="scientific">Psychrosphaera aquimarina</name>
    <dbReference type="NCBI Taxonomy" id="2044854"/>
    <lineage>
        <taxon>Bacteria</taxon>
        <taxon>Pseudomonadati</taxon>
        <taxon>Pseudomonadota</taxon>
        <taxon>Gammaproteobacteria</taxon>
        <taxon>Alteromonadales</taxon>
        <taxon>Pseudoalteromonadaceae</taxon>
        <taxon>Psychrosphaera</taxon>
    </lineage>
</organism>
<keyword evidence="2 5" id="KW-0378">Hydrolase</keyword>
<protein>
    <submittedName>
        <fullName evidence="5">Alpha/beta hydrolase</fullName>
    </submittedName>
</protein>
<sequence length="309" mass="34205">MRGTLAPHLEEFIGQLNQAAEQAIKDGVIPTPELARTNLAKLSAFVTKSPDIAFTQSSELVIGAQAIPVRIYSPDPDARLPVLLYFHGGGHMCGDIQMYDPMCRKIALAANCVVISVEYRLAPEYPYPAGLDDAELVLRHYQTLLTDVAYNNQIMVAGDSAGGAICTSLVMRKSQGADLTIDKQVLIYPSVDYSFSFPSFIENGDGYLLTKARVQWYFENYFHQDESRKAVSPVFGPLDNKAPQTLVITTSCDPLRDEGIAYHQRLVELGVNSQHYEFEGMVHAFMNLEDLVPDECALLFEKIGAFINS</sequence>
<dbReference type="InterPro" id="IPR013094">
    <property type="entry name" value="AB_hydrolase_3"/>
</dbReference>
<gene>
    <name evidence="5" type="ORF">RT723_16910</name>
</gene>
<dbReference type="InterPro" id="IPR050300">
    <property type="entry name" value="GDXG_lipolytic_enzyme"/>
</dbReference>
<dbReference type="Proteomes" id="UP001257914">
    <property type="component" value="Unassembled WGS sequence"/>
</dbReference>
<evidence type="ECO:0000313" key="5">
    <source>
        <dbReference type="EMBL" id="MDU0114637.1"/>
    </source>
</evidence>
<evidence type="ECO:0000256" key="3">
    <source>
        <dbReference type="PROSITE-ProRule" id="PRU10038"/>
    </source>
</evidence>
<keyword evidence="6" id="KW-1185">Reference proteome</keyword>
<accession>A0ABU3R4N8</accession>
<evidence type="ECO:0000313" key="6">
    <source>
        <dbReference type="Proteomes" id="UP001257914"/>
    </source>
</evidence>
<comment type="caution">
    <text evidence="5">The sequence shown here is derived from an EMBL/GenBank/DDBJ whole genome shotgun (WGS) entry which is preliminary data.</text>
</comment>
<dbReference type="InterPro" id="IPR029058">
    <property type="entry name" value="AB_hydrolase_fold"/>
</dbReference>
<dbReference type="PANTHER" id="PTHR48081:SF8">
    <property type="entry name" value="ALPHA_BETA HYDROLASE FOLD-3 DOMAIN-CONTAINING PROTEIN-RELATED"/>
    <property type="match status" value="1"/>
</dbReference>
<dbReference type="SUPFAM" id="SSF53474">
    <property type="entry name" value="alpha/beta-Hydrolases"/>
    <property type="match status" value="1"/>
</dbReference>
<evidence type="ECO:0000256" key="2">
    <source>
        <dbReference type="ARBA" id="ARBA00022801"/>
    </source>
</evidence>